<organism evidence="13 14">
    <name type="scientific">Penstemon smallii</name>
    <dbReference type="NCBI Taxonomy" id="265156"/>
    <lineage>
        <taxon>Eukaryota</taxon>
        <taxon>Viridiplantae</taxon>
        <taxon>Streptophyta</taxon>
        <taxon>Embryophyta</taxon>
        <taxon>Tracheophyta</taxon>
        <taxon>Spermatophyta</taxon>
        <taxon>Magnoliopsida</taxon>
        <taxon>eudicotyledons</taxon>
        <taxon>Gunneridae</taxon>
        <taxon>Pentapetalae</taxon>
        <taxon>asterids</taxon>
        <taxon>lamiids</taxon>
        <taxon>Lamiales</taxon>
        <taxon>Plantaginaceae</taxon>
        <taxon>Cheloneae</taxon>
        <taxon>Penstemon</taxon>
    </lineage>
</organism>
<dbReference type="InterPro" id="IPR000933">
    <property type="entry name" value="Glyco_hydro_29"/>
</dbReference>
<dbReference type="SMART" id="SM00812">
    <property type="entry name" value="Alpha_L_fucos"/>
    <property type="match status" value="1"/>
</dbReference>
<name>A0ABD3TD73_9LAMI</name>
<evidence type="ECO:0000256" key="6">
    <source>
        <dbReference type="ARBA" id="ARBA00022729"/>
    </source>
</evidence>
<keyword evidence="8" id="KW-0325">Glycoprotein</keyword>
<evidence type="ECO:0000256" key="4">
    <source>
        <dbReference type="ARBA" id="ARBA00022523"/>
    </source>
</evidence>
<dbReference type="InterPro" id="IPR017853">
    <property type="entry name" value="GH"/>
</dbReference>
<evidence type="ECO:0000256" key="1">
    <source>
        <dbReference type="ARBA" id="ARBA00004271"/>
    </source>
</evidence>
<keyword evidence="9" id="KW-0326">Glycosidase</keyword>
<dbReference type="SUPFAM" id="SSF51445">
    <property type="entry name" value="(Trans)glycosidases"/>
    <property type="match status" value="1"/>
</dbReference>
<comment type="subcellular location">
    <subcellularLocation>
        <location evidence="1">Secreted</location>
        <location evidence="1">Extracellular space</location>
        <location evidence="1">Apoplast</location>
    </subcellularLocation>
</comment>
<dbReference type="GO" id="GO:0004560">
    <property type="term" value="F:alpha-L-fucosidase activity"/>
    <property type="evidence" value="ECO:0007669"/>
    <property type="project" value="UniProtKB-EC"/>
</dbReference>
<dbReference type="InterPro" id="IPR008979">
    <property type="entry name" value="Galactose-bd-like_sf"/>
</dbReference>
<evidence type="ECO:0000259" key="12">
    <source>
        <dbReference type="Pfam" id="PF01120"/>
    </source>
</evidence>
<dbReference type="Gene3D" id="3.20.20.80">
    <property type="entry name" value="Glycosidases"/>
    <property type="match status" value="1"/>
</dbReference>
<evidence type="ECO:0000256" key="9">
    <source>
        <dbReference type="ARBA" id="ARBA00023295"/>
    </source>
</evidence>
<proteinExistence type="inferred from homology"/>
<reference evidence="13 14" key="1">
    <citation type="submission" date="2024-12" db="EMBL/GenBank/DDBJ databases">
        <title>The unique morphological basis and parallel evolutionary history of personate flowers in Penstemon.</title>
        <authorList>
            <person name="Depatie T.H."/>
            <person name="Wessinger C.A."/>
        </authorList>
    </citation>
    <scope>NUCLEOTIDE SEQUENCE [LARGE SCALE GENOMIC DNA]</scope>
    <source>
        <strain evidence="13">WTNN_2</strain>
        <tissue evidence="13">Leaf</tissue>
    </source>
</reference>
<sequence length="495" mass="55999">MTISHNLLYIVTIFFTLFQLVFSLNEQMKTTPPLPILPLPSYSQLKWQQREIIMFFHFGVNTFTDSEWGTGHESPSIFNPTGLNANQWADTAAQAGVSLMILTAKHHDGFCLWPSKYTNHSVIGSPWKNGHGDVVQEFVNAAKARGIDVGLYLSPWDRHDSRYGQNKEYNEYYLAQLQELLNRYGGVREIWFDGAKGSNATNMTYYFNDWFSMVKELQSTINIFSDAGPDVRWVGNENGYAGDTCWSTINATSLSIGNASIANYINTGDSRGTNWIPAECDVSIRKGWFWHKSQKPKKLSELLDIYYKSVGRNCVLLLNVPPNTTGLISESDVQTLKQLRGAINTIFSFNLAENCHVEVSGTRGGKNGGFGPENVLDDDHLWTYWAPNEEDKENYWIEFKVKSGKIKFNVVRIQEAIGLGQRVKEHEVYVDGIKVVKETTIGYKRLHRLKLGIVEAHGVRIKIVKAKGTPLISSVGLHFDPFWKPKVDVTSKMVH</sequence>
<keyword evidence="4" id="KW-0052">Apoplast</keyword>
<evidence type="ECO:0000256" key="2">
    <source>
        <dbReference type="ARBA" id="ARBA00007951"/>
    </source>
</evidence>
<keyword evidence="6 11" id="KW-0732">Signal</keyword>
<dbReference type="PANTHER" id="PTHR10030:SF37">
    <property type="entry name" value="ALPHA-L-FUCOSIDASE-RELATED"/>
    <property type="match status" value="1"/>
</dbReference>
<dbReference type="PANTHER" id="PTHR10030">
    <property type="entry name" value="ALPHA-L-FUCOSIDASE"/>
    <property type="match status" value="1"/>
</dbReference>
<evidence type="ECO:0000313" key="13">
    <source>
        <dbReference type="EMBL" id="KAL3834551.1"/>
    </source>
</evidence>
<evidence type="ECO:0000256" key="5">
    <source>
        <dbReference type="ARBA" id="ARBA00022525"/>
    </source>
</evidence>
<dbReference type="EMBL" id="JBJXBP010000004">
    <property type="protein sequence ID" value="KAL3834551.1"/>
    <property type="molecule type" value="Genomic_DNA"/>
</dbReference>
<accession>A0ABD3TD73</accession>
<keyword evidence="5" id="KW-0964">Secreted</keyword>
<evidence type="ECO:0000256" key="7">
    <source>
        <dbReference type="ARBA" id="ARBA00022801"/>
    </source>
</evidence>
<keyword evidence="14" id="KW-1185">Reference proteome</keyword>
<dbReference type="FunFam" id="3.20.20.80:FF:000052">
    <property type="entry name" value="Putative alpha-L-fucosidase 1"/>
    <property type="match status" value="1"/>
</dbReference>
<dbReference type="InterPro" id="IPR057739">
    <property type="entry name" value="Glyco_hydro_29_N"/>
</dbReference>
<feature type="chain" id="PRO_5044787950" description="alpha-L-fucosidase" evidence="11">
    <location>
        <begin position="24"/>
        <end position="495"/>
    </location>
</feature>
<comment type="caution">
    <text evidence="13">The sequence shown here is derived from an EMBL/GenBank/DDBJ whole genome shotgun (WGS) entry which is preliminary data.</text>
</comment>
<gene>
    <name evidence="13" type="ORF">ACJIZ3_009287</name>
</gene>
<evidence type="ECO:0000256" key="10">
    <source>
        <dbReference type="ARBA" id="ARBA00081661"/>
    </source>
</evidence>
<evidence type="ECO:0000256" key="11">
    <source>
        <dbReference type="SAM" id="SignalP"/>
    </source>
</evidence>
<dbReference type="AlphaFoldDB" id="A0ABD3TD73"/>
<dbReference type="EC" id="3.2.1.51" evidence="3"/>
<evidence type="ECO:0000256" key="3">
    <source>
        <dbReference type="ARBA" id="ARBA00012662"/>
    </source>
</evidence>
<dbReference type="GO" id="GO:0048046">
    <property type="term" value="C:apoplast"/>
    <property type="evidence" value="ECO:0007669"/>
    <property type="project" value="UniProtKB-SubCell"/>
</dbReference>
<feature type="signal peptide" evidence="11">
    <location>
        <begin position="1"/>
        <end position="23"/>
    </location>
</feature>
<dbReference type="Pfam" id="PF01120">
    <property type="entry name" value="Alpha_L_fucos"/>
    <property type="match status" value="1"/>
</dbReference>
<evidence type="ECO:0000256" key="8">
    <source>
        <dbReference type="ARBA" id="ARBA00023180"/>
    </source>
</evidence>
<dbReference type="SUPFAM" id="SSF49785">
    <property type="entry name" value="Galactose-binding domain-like"/>
    <property type="match status" value="1"/>
</dbReference>
<comment type="similarity">
    <text evidence="2">Belongs to the glycosyl hydrolase 29 family.</text>
</comment>
<dbReference type="Gene3D" id="2.60.120.260">
    <property type="entry name" value="Galactose-binding domain-like"/>
    <property type="match status" value="1"/>
</dbReference>
<dbReference type="Proteomes" id="UP001634393">
    <property type="component" value="Unassembled WGS sequence"/>
</dbReference>
<dbReference type="FunFam" id="2.60.120.260:FF:000093">
    <property type="entry name" value="Alpha-L-fucosidase 1"/>
    <property type="match status" value="1"/>
</dbReference>
<feature type="domain" description="Glycoside hydrolase family 29 N-terminal" evidence="12">
    <location>
        <begin position="73"/>
        <end position="339"/>
    </location>
</feature>
<evidence type="ECO:0000313" key="14">
    <source>
        <dbReference type="Proteomes" id="UP001634393"/>
    </source>
</evidence>
<keyword evidence="7" id="KW-0378">Hydrolase</keyword>
<protein>
    <recommendedName>
        <fullName evidence="3">alpha-L-fucosidase</fullName>
        <ecNumber evidence="3">3.2.1.51</ecNumber>
    </recommendedName>
    <alternativeName>
        <fullName evidence="10">Alpha-L-fucoside fucohydrolase</fullName>
    </alternativeName>
</protein>